<feature type="transmembrane region" description="Helical" evidence="6">
    <location>
        <begin position="868"/>
        <end position="891"/>
    </location>
</feature>
<comment type="subcellular location">
    <subcellularLocation>
        <location evidence="1">Membrane</location>
        <topology evidence="1">Multi-pass membrane protein</topology>
    </subcellularLocation>
</comment>
<reference evidence="8" key="2">
    <citation type="submission" date="2023-05" db="EMBL/GenBank/DDBJ databases">
        <authorList>
            <consortium name="Lawrence Berkeley National Laboratory"/>
            <person name="Steindorff A."/>
            <person name="Hensen N."/>
            <person name="Bonometti L."/>
            <person name="Westerberg I."/>
            <person name="Brannstrom I.O."/>
            <person name="Guillou S."/>
            <person name="Cros-Aarteil S."/>
            <person name="Calhoun S."/>
            <person name="Haridas S."/>
            <person name="Kuo A."/>
            <person name="Mondo S."/>
            <person name="Pangilinan J."/>
            <person name="Riley R."/>
            <person name="Labutti K."/>
            <person name="Andreopoulos B."/>
            <person name="Lipzen A."/>
            <person name="Chen C."/>
            <person name="Yanf M."/>
            <person name="Daum C."/>
            <person name="Ng V."/>
            <person name="Clum A."/>
            <person name="Ohm R."/>
            <person name="Martin F."/>
            <person name="Silar P."/>
            <person name="Natvig D."/>
            <person name="Lalanne C."/>
            <person name="Gautier V."/>
            <person name="Ament-Velasquez S.L."/>
            <person name="Kruys A."/>
            <person name="Hutchinson M.I."/>
            <person name="Powell A.J."/>
            <person name="Barry K."/>
            <person name="Miller A.N."/>
            <person name="Grigoriev I.V."/>
            <person name="Debuchy R."/>
            <person name="Gladieux P."/>
            <person name="Thoren M.H."/>
            <person name="Johannesson H."/>
        </authorList>
    </citation>
    <scope>NUCLEOTIDE SEQUENCE</scope>
    <source>
        <strain evidence="8">CBS 141.50</strain>
    </source>
</reference>
<dbReference type="GO" id="GO:0005315">
    <property type="term" value="F:phosphate transmembrane transporter activity"/>
    <property type="evidence" value="ECO:0007669"/>
    <property type="project" value="TreeGrafter"/>
</dbReference>
<feature type="compositionally biased region" description="Basic and acidic residues" evidence="5">
    <location>
        <begin position="154"/>
        <end position="172"/>
    </location>
</feature>
<feature type="transmembrane region" description="Helical" evidence="6">
    <location>
        <begin position="644"/>
        <end position="667"/>
    </location>
</feature>
<evidence type="ECO:0000256" key="6">
    <source>
        <dbReference type="SAM" id="Phobius"/>
    </source>
</evidence>
<dbReference type="PANTHER" id="PTHR10283:SF92">
    <property type="entry name" value="LOW-AFFINITY PHOSPHATE TRANSPORTER PHO91"/>
    <property type="match status" value="1"/>
</dbReference>
<evidence type="ECO:0000313" key="9">
    <source>
        <dbReference type="Proteomes" id="UP001302676"/>
    </source>
</evidence>
<dbReference type="PANTHER" id="PTHR10283">
    <property type="entry name" value="SOLUTE CARRIER FAMILY 13 MEMBER"/>
    <property type="match status" value="1"/>
</dbReference>
<feature type="region of interest" description="Disordered" evidence="5">
    <location>
        <begin position="149"/>
        <end position="227"/>
    </location>
</feature>
<feature type="transmembrane region" description="Helical" evidence="6">
    <location>
        <begin position="427"/>
        <end position="450"/>
    </location>
</feature>
<dbReference type="CDD" id="cd14478">
    <property type="entry name" value="SPX_PHO87_PHO90_like"/>
    <property type="match status" value="1"/>
</dbReference>
<feature type="domain" description="SPX" evidence="7">
    <location>
        <begin position="54"/>
        <end position="312"/>
    </location>
</feature>
<evidence type="ECO:0000256" key="5">
    <source>
        <dbReference type="SAM" id="MobiDB-lite"/>
    </source>
</evidence>
<dbReference type="Proteomes" id="UP001302676">
    <property type="component" value="Unassembled WGS sequence"/>
</dbReference>
<feature type="transmembrane region" description="Helical" evidence="6">
    <location>
        <begin position="462"/>
        <end position="495"/>
    </location>
</feature>
<dbReference type="GeneID" id="87821235"/>
<feature type="transmembrane region" description="Helical" evidence="6">
    <location>
        <begin position="562"/>
        <end position="589"/>
    </location>
</feature>
<evidence type="ECO:0000256" key="1">
    <source>
        <dbReference type="ARBA" id="ARBA00004141"/>
    </source>
</evidence>
<protein>
    <recommendedName>
        <fullName evidence="7">SPX domain-containing protein</fullName>
    </recommendedName>
</protein>
<comment type="caution">
    <text evidence="8">The sequence shown here is derived from an EMBL/GenBank/DDBJ whole genome shotgun (WGS) entry which is preliminary data.</text>
</comment>
<organism evidence="8 9">
    <name type="scientific">Dichotomopilus funicola</name>
    <dbReference type="NCBI Taxonomy" id="1934379"/>
    <lineage>
        <taxon>Eukaryota</taxon>
        <taxon>Fungi</taxon>
        <taxon>Dikarya</taxon>
        <taxon>Ascomycota</taxon>
        <taxon>Pezizomycotina</taxon>
        <taxon>Sordariomycetes</taxon>
        <taxon>Sordariomycetidae</taxon>
        <taxon>Sordariales</taxon>
        <taxon>Chaetomiaceae</taxon>
        <taxon>Dichotomopilus</taxon>
    </lineage>
</organism>
<feature type="transmembrane region" description="Helical" evidence="6">
    <location>
        <begin position="740"/>
        <end position="759"/>
    </location>
</feature>
<sequence>MITGARTAPASTAAAGTVGSRAATAEEAAAAEAQEKLDVKRAAKRRWLEEQDEMKFSHSIQFNAVPDWSNHYIAYSNLKKLIYQLEKAVHQPSGDAESRPLIQNDDPELVFIHALDVELEKITSFYVLKENELFDEVDLVLKDAEEFGDEAGVEEPRPPTRASERGAVERSRSALARRSSTRSQVSTEDGLDDSDDEEGDEETGLTTARRVRSAGSATGRRNLRNSMMASTDLTASTEFGRSSRRLSISYDDYAEQAALFSSGIMLKKRMINLYVQLCELKSYIQLNRTGFSKVLKKFDKIIDRRLRAKYMDNFVTSAYPFRSDTTQGLEERISQMVGAYSSIITNGDEESAIRDLRSHLREHVVWERNTVWRDLIGLERRAEAASLGHTLLGIDADPQRTRLQGDDEIILPTKAIATPLGRVLYPAWLFTSTTLTLIVIVAIFFSLLYVPIMEKPEQQNCLAMLVLVSLLWATESLPLFVTSLIIPFLCVILRVFRDADKPHKRLDSKATTAAVFAAMWTPVIMLLLGGFTLAAALSKCGIDKRIATFVLSKAGTRPKTVLIANMGVAAVASMLISNVAAPVLCFGIIEPMLRNLPAGSAMSKAVIIGIALASNIGGMLSPIASPQNVVAIGIMQPAPTWGQWFFIAIPVGLISLLLIWLLLLVAFHPGRGTTIVPVRPVRDPFTGLQWFVSAVTVATIALWCASHSLEAVFGDMGVIAIIPIVLFFGVGVLTKEDFNNFPWTIIILAAGGLSLGKAVNSSGLLHTAARAITARVEDFSLYGILVVFSALILVIATFISHTVAALIILPLVYDVGKGLEEPHPNLLVMAGVLMCSAAMALPTSGFPNMTAIMKEDPAGQRYLQVKHFIRVGVPSSLIALVVTVTVGYLAMRVTGM</sequence>
<dbReference type="InterPro" id="IPR001898">
    <property type="entry name" value="SLC13A/DASS"/>
</dbReference>
<gene>
    <name evidence="8" type="ORF">C8A04DRAFT_39526</name>
</gene>
<reference evidence="8" key="1">
    <citation type="journal article" date="2023" name="Mol. Phylogenet. Evol.">
        <title>Genome-scale phylogeny and comparative genomics of the fungal order Sordariales.</title>
        <authorList>
            <person name="Hensen N."/>
            <person name="Bonometti L."/>
            <person name="Westerberg I."/>
            <person name="Brannstrom I.O."/>
            <person name="Guillou S."/>
            <person name="Cros-Aarteil S."/>
            <person name="Calhoun S."/>
            <person name="Haridas S."/>
            <person name="Kuo A."/>
            <person name="Mondo S."/>
            <person name="Pangilinan J."/>
            <person name="Riley R."/>
            <person name="LaButti K."/>
            <person name="Andreopoulos B."/>
            <person name="Lipzen A."/>
            <person name="Chen C."/>
            <person name="Yan M."/>
            <person name="Daum C."/>
            <person name="Ng V."/>
            <person name="Clum A."/>
            <person name="Steindorff A."/>
            <person name="Ohm R.A."/>
            <person name="Martin F."/>
            <person name="Silar P."/>
            <person name="Natvig D.O."/>
            <person name="Lalanne C."/>
            <person name="Gautier V."/>
            <person name="Ament-Velasquez S.L."/>
            <person name="Kruys A."/>
            <person name="Hutchinson M.I."/>
            <person name="Powell A.J."/>
            <person name="Barry K."/>
            <person name="Miller A.N."/>
            <person name="Grigoriev I.V."/>
            <person name="Debuchy R."/>
            <person name="Gladieux P."/>
            <person name="Hiltunen Thoren M."/>
            <person name="Johannesson H."/>
        </authorList>
    </citation>
    <scope>NUCLEOTIDE SEQUENCE</scope>
    <source>
        <strain evidence="8">CBS 141.50</strain>
    </source>
</reference>
<name>A0AAN6UXL1_9PEZI</name>
<dbReference type="RefSeq" id="XP_062634265.1">
    <property type="nucleotide sequence ID" value="XM_062784622.1"/>
</dbReference>
<feature type="transmembrane region" description="Helical" evidence="6">
    <location>
        <begin position="601"/>
        <end position="623"/>
    </location>
</feature>
<feature type="transmembrane region" description="Helical" evidence="6">
    <location>
        <begin position="780"/>
        <end position="813"/>
    </location>
</feature>
<dbReference type="GO" id="GO:0006797">
    <property type="term" value="P:polyphosphate metabolic process"/>
    <property type="evidence" value="ECO:0007669"/>
    <property type="project" value="TreeGrafter"/>
</dbReference>
<evidence type="ECO:0000259" key="7">
    <source>
        <dbReference type="PROSITE" id="PS51382"/>
    </source>
</evidence>
<dbReference type="AlphaFoldDB" id="A0AAN6UXL1"/>
<keyword evidence="4 6" id="KW-0472">Membrane</keyword>
<dbReference type="GO" id="GO:0006817">
    <property type="term" value="P:phosphate ion transport"/>
    <property type="evidence" value="ECO:0007669"/>
    <property type="project" value="TreeGrafter"/>
</dbReference>
<dbReference type="CDD" id="cd01115">
    <property type="entry name" value="SLC13_permease"/>
    <property type="match status" value="1"/>
</dbReference>
<evidence type="ECO:0000313" key="8">
    <source>
        <dbReference type="EMBL" id="KAK4140894.1"/>
    </source>
</evidence>
<keyword evidence="9" id="KW-1185">Reference proteome</keyword>
<dbReference type="PROSITE" id="PS51382">
    <property type="entry name" value="SPX"/>
    <property type="match status" value="1"/>
</dbReference>
<dbReference type="InterPro" id="IPR004331">
    <property type="entry name" value="SPX_dom"/>
</dbReference>
<feature type="compositionally biased region" description="Low complexity" evidence="5">
    <location>
        <begin position="173"/>
        <end position="188"/>
    </location>
</feature>
<evidence type="ECO:0000256" key="2">
    <source>
        <dbReference type="ARBA" id="ARBA00022692"/>
    </source>
</evidence>
<dbReference type="Pfam" id="PF03105">
    <property type="entry name" value="SPX"/>
    <property type="match status" value="2"/>
</dbReference>
<feature type="transmembrane region" description="Helical" evidence="6">
    <location>
        <begin position="515"/>
        <end position="537"/>
    </location>
</feature>
<dbReference type="EMBL" id="MU853621">
    <property type="protein sequence ID" value="KAK4140894.1"/>
    <property type="molecule type" value="Genomic_DNA"/>
</dbReference>
<feature type="transmembrane region" description="Helical" evidence="6">
    <location>
        <begin position="712"/>
        <end position="734"/>
    </location>
</feature>
<evidence type="ECO:0000256" key="4">
    <source>
        <dbReference type="ARBA" id="ARBA00023136"/>
    </source>
</evidence>
<feature type="compositionally biased region" description="Acidic residues" evidence="5">
    <location>
        <begin position="189"/>
        <end position="203"/>
    </location>
</feature>
<proteinExistence type="predicted"/>
<keyword evidence="2 6" id="KW-0812">Transmembrane</keyword>
<accession>A0AAN6UXL1</accession>
<evidence type="ECO:0000256" key="3">
    <source>
        <dbReference type="ARBA" id="ARBA00022989"/>
    </source>
</evidence>
<dbReference type="Pfam" id="PF00939">
    <property type="entry name" value="Na_sulph_symp"/>
    <property type="match status" value="1"/>
</dbReference>
<keyword evidence="3 6" id="KW-1133">Transmembrane helix</keyword>
<feature type="transmembrane region" description="Helical" evidence="6">
    <location>
        <begin position="825"/>
        <end position="847"/>
    </location>
</feature>
<feature type="transmembrane region" description="Helical" evidence="6">
    <location>
        <begin position="687"/>
        <end position="705"/>
    </location>
</feature>
<dbReference type="GO" id="GO:0005886">
    <property type="term" value="C:plasma membrane"/>
    <property type="evidence" value="ECO:0007669"/>
    <property type="project" value="TreeGrafter"/>
</dbReference>